<gene>
    <name evidence="1" type="ORF">LCGC14_1881620</name>
</gene>
<proteinExistence type="predicted"/>
<organism evidence="1">
    <name type="scientific">marine sediment metagenome</name>
    <dbReference type="NCBI Taxonomy" id="412755"/>
    <lineage>
        <taxon>unclassified sequences</taxon>
        <taxon>metagenomes</taxon>
        <taxon>ecological metagenomes</taxon>
    </lineage>
</organism>
<comment type="caution">
    <text evidence="1">The sequence shown here is derived from an EMBL/GenBank/DDBJ whole genome shotgun (WGS) entry which is preliminary data.</text>
</comment>
<sequence>MDYEKMCKRYFELKGHFLKRERHSTQKSLSASEQDIKDKQKVLDKHGAEWFYFEHLQDFDFGDKYYDELYPSNTTAGTSVIPD</sequence>
<evidence type="ECO:0000313" key="1">
    <source>
        <dbReference type="EMBL" id="KKL92736.1"/>
    </source>
</evidence>
<dbReference type="AlphaFoldDB" id="A0A0F9GQC5"/>
<dbReference type="EMBL" id="LAZR01019385">
    <property type="protein sequence ID" value="KKL92736.1"/>
    <property type="molecule type" value="Genomic_DNA"/>
</dbReference>
<protein>
    <submittedName>
        <fullName evidence="1">Uncharacterized protein</fullName>
    </submittedName>
</protein>
<reference evidence="1" key="1">
    <citation type="journal article" date="2015" name="Nature">
        <title>Complex archaea that bridge the gap between prokaryotes and eukaryotes.</title>
        <authorList>
            <person name="Spang A."/>
            <person name="Saw J.H."/>
            <person name="Jorgensen S.L."/>
            <person name="Zaremba-Niedzwiedzka K."/>
            <person name="Martijn J."/>
            <person name="Lind A.E."/>
            <person name="van Eijk R."/>
            <person name="Schleper C."/>
            <person name="Guy L."/>
            <person name="Ettema T.J."/>
        </authorList>
    </citation>
    <scope>NUCLEOTIDE SEQUENCE</scope>
</reference>
<name>A0A0F9GQC5_9ZZZZ</name>
<accession>A0A0F9GQC5</accession>